<organism evidence="1 2">
    <name type="scientific">Heterorhabditis bacteriophora</name>
    <name type="common">Entomopathogenic nematode worm</name>
    <dbReference type="NCBI Taxonomy" id="37862"/>
    <lineage>
        <taxon>Eukaryota</taxon>
        <taxon>Metazoa</taxon>
        <taxon>Ecdysozoa</taxon>
        <taxon>Nematoda</taxon>
        <taxon>Chromadorea</taxon>
        <taxon>Rhabditida</taxon>
        <taxon>Rhabditina</taxon>
        <taxon>Rhabditomorpha</taxon>
        <taxon>Strongyloidea</taxon>
        <taxon>Heterorhabditidae</taxon>
        <taxon>Heterorhabditis</taxon>
    </lineage>
</organism>
<proteinExistence type="predicted"/>
<keyword evidence="1" id="KW-1185">Reference proteome</keyword>
<sequence>MSQSSMFLFHGICDLIYSLWKILYQNIRESSFYSRLLRLLYRCCFQVDLLISDISQEFVRFAVYGDFQMWLVPLCKVSDNILTLIPIVSDEFPLCAVTDIYSCNDRPHNQGRDKVVTYLLSY</sequence>
<evidence type="ECO:0000313" key="1">
    <source>
        <dbReference type="Proteomes" id="UP000095283"/>
    </source>
</evidence>
<accession>A0A1I7WER0</accession>
<dbReference type="WBParaSite" id="Hba_03406">
    <property type="protein sequence ID" value="Hba_03406"/>
    <property type="gene ID" value="Hba_03406"/>
</dbReference>
<name>A0A1I7WER0_HETBA</name>
<protein>
    <submittedName>
        <fullName evidence="2">Secreted protein</fullName>
    </submittedName>
</protein>
<evidence type="ECO:0000313" key="2">
    <source>
        <dbReference type="WBParaSite" id="Hba_03406"/>
    </source>
</evidence>
<reference evidence="2" key="1">
    <citation type="submission" date="2016-11" db="UniProtKB">
        <authorList>
            <consortium name="WormBaseParasite"/>
        </authorList>
    </citation>
    <scope>IDENTIFICATION</scope>
</reference>
<dbReference type="AlphaFoldDB" id="A0A1I7WER0"/>
<dbReference type="Proteomes" id="UP000095283">
    <property type="component" value="Unplaced"/>
</dbReference>